<evidence type="ECO:0000313" key="3">
    <source>
        <dbReference type="Proteomes" id="UP000007484"/>
    </source>
</evidence>
<dbReference type="STRING" id="768700.MSU_0548"/>
<evidence type="ECO:0000313" key="2">
    <source>
        <dbReference type="EMBL" id="ADX98081.1"/>
    </source>
</evidence>
<sequence>MIKKLIVSFAGVGGVFSASAFSHLNSLFFSSTFDEQFKSRNNKDFGHSGGALSNFSLPHKVSINEGFSPRKAKSSLNPHYFGEWSSQSEGGIYSIYLVDKEGLLKEINPKLHSQKRRSLRDGKFIDGKNTWFGPRSVPIFR</sequence>
<protein>
    <submittedName>
        <fullName evidence="2">Uncharacterized protein</fullName>
    </submittedName>
</protein>
<dbReference type="RefSeq" id="WP_013609935.1">
    <property type="nucleotide sequence ID" value="NC_015155.1"/>
</dbReference>
<organism evidence="2 3">
    <name type="scientific">Mycoplasma suis (strain Illinois)</name>
    <dbReference type="NCBI Taxonomy" id="768700"/>
    <lineage>
        <taxon>Bacteria</taxon>
        <taxon>Bacillati</taxon>
        <taxon>Mycoplasmatota</taxon>
        <taxon>Mollicutes</taxon>
        <taxon>Mycoplasmataceae</taxon>
        <taxon>Mycoplasma</taxon>
    </lineage>
</organism>
<gene>
    <name evidence="2" type="ordered locus">MSU_0548</name>
</gene>
<dbReference type="AlphaFoldDB" id="F0QRG1"/>
<feature type="signal peptide" evidence="1">
    <location>
        <begin position="1"/>
        <end position="20"/>
    </location>
</feature>
<proteinExistence type="predicted"/>
<feature type="chain" id="PRO_5003257297" evidence="1">
    <location>
        <begin position="21"/>
        <end position="141"/>
    </location>
</feature>
<dbReference type="HOGENOM" id="CLU_151904_0_0_14"/>
<accession>F0QRG1</accession>
<keyword evidence="3" id="KW-1185">Reference proteome</keyword>
<name>F0QRG1_MYCSL</name>
<dbReference type="KEGG" id="mss:MSU_0548"/>
<keyword evidence="1" id="KW-0732">Signal</keyword>
<dbReference type="EMBL" id="CP002525">
    <property type="protein sequence ID" value="ADX98081.1"/>
    <property type="molecule type" value="Genomic_DNA"/>
</dbReference>
<dbReference type="Proteomes" id="UP000007484">
    <property type="component" value="Chromosome"/>
</dbReference>
<reference evidence="2 3" key="1">
    <citation type="journal article" date="2011" name="J. Bacteriol.">
        <title>Complete genome sequences of two hemotropic Mycoplasmas, Mycoplasma haemofelis strain Ohio2 and Mycoplasma suis strain Illinois.</title>
        <authorList>
            <person name="Messick J.B."/>
            <person name="Santos A.P."/>
            <person name="Guimaraes A.M."/>
        </authorList>
    </citation>
    <scope>NUCLEOTIDE SEQUENCE [LARGE SCALE GENOMIC DNA]</scope>
    <source>
        <strain evidence="2 3">Illinois</strain>
    </source>
</reference>
<evidence type="ECO:0000256" key="1">
    <source>
        <dbReference type="SAM" id="SignalP"/>
    </source>
</evidence>